<dbReference type="Proteomes" id="UP001207468">
    <property type="component" value="Unassembled WGS sequence"/>
</dbReference>
<sequence length="338" mass="36984">MMDSFDSEGFPASGSRLLSQSPQFSFASANSTVNTGPGGDDLSLSELYSDNLLPGRQVRTAHNPKTRPSIAQALGFGAPLDQSDDQSMLKEGEEGGGELDDEEGAGEADVTVTVRGSGEDADRTTIATQSREEKMQRDILLLRQLNSTFAVYNDALRQAQAATGRIAKQLEQTDVLLNKYINILSKSEQFSRLIFDERWIGAEADEALLEEEARVQEERRRREDEERKRAAHREQERREKEELERAMRDEAERLEREKRDRTAARSSSGVRGVRGTRAFMRAGATTRGVSRSVSASSTGASGHTKATSGTASKTARPSSAVSTTRGTTGIPRGVSKRP</sequence>
<accession>A0ACC0U1Y1</accession>
<evidence type="ECO:0000313" key="1">
    <source>
        <dbReference type="EMBL" id="KAI9458544.1"/>
    </source>
</evidence>
<proteinExistence type="predicted"/>
<protein>
    <submittedName>
        <fullName evidence="1">Uncharacterized protein</fullName>
    </submittedName>
</protein>
<dbReference type="EMBL" id="JAGFNK010000208">
    <property type="protein sequence ID" value="KAI9458544.1"/>
    <property type="molecule type" value="Genomic_DNA"/>
</dbReference>
<keyword evidence="2" id="KW-1185">Reference proteome</keyword>
<evidence type="ECO:0000313" key="2">
    <source>
        <dbReference type="Proteomes" id="UP001207468"/>
    </source>
</evidence>
<comment type="caution">
    <text evidence="1">The sequence shown here is derived from an EMBL/GenBank/DDBJ whole genome shotgun (WGS) entry which is preliminary data.</text>
</comment>
<gene>
    <name evidence="1" type="ORF">F5148DRAFT_1220270</name>
</gene>
<name>A0ACC0U1Y1_9AGAM</name>
<reference evidence="1" key="1">
    <citation type="submission" date="2021-03" db="EMBL/GenBank/DDBJ databases">
        <title>Evolutionary priming and transition to the ectomycorrhizal habit in an iconic lineage of mushroom-forming fungi: is preadaptation a requirement?</title>
        <authorList>
            <consortium name="DOE Joint Genome Institute"/>
            <person name="Looney B.P."/>
            <person name="Miyauchi S."/>
            <person name="Morin E."/>
            <person name="Drula E."/>
            <person name="Courty P.E."/>
            <person name="Chicoki N."/>
            <person name="Fauchery L."/>
            <person name="Kohler A."/>
            <person name="Kuo A."/>
            <person name="LaButti K."/>
            <person name="Pangilinan J."/>
            <person name="Lipzen A."/>
            <person name="Riley R."/>
            <person name="Andreopoulos W."/>
            <person name="He G."/>
            <person name="Johnson J."/>
            <person name="Barry K.W."/>
            <person name="Grigoriev I.V."/>
            <person name="Nagy L."/>
            <person name="Hibbett D."/>
            <person name="Henrissat B."/>
            <person name="Matheny P.B."/>
            <person name="Labbe J."/>
            <person name="Martin A.F."/>
        </authorList>
    </citation>
    <scope>NUCLEOTIDE SEQUENCE</scope>
    <source>
        <strain evidence="1">BPL698</strain>
    </source>
</reference>
<organism evidence="1 2">
    <name type="scientific">Russula earlei</name>
    <dbReference type="NCBI Taxonomy" id="71964"/>
    <lineage>
        <taxon>Eukaryota</taxon>
        <taxon>Fungi</taxon>
        <taxon>Dikarya</taxon>
        <taxon>Basidiomycota</taxon>
        <taxon>Agaricomycotina</taxon>
        <taxon>Agaricomycetes</taxon>
        <taxon>Russulales</taxon>
        <taxon>Russulaceae</taxon>
        <taxon>Russula</taxon>
    </lineage>
</organism>